<accession>A0A820I5P8</accession>
<keyword evidence="1" id="KW-0812">Transmembrane</keyword>
<keyword evidence="1" id="KW-0472">Membrane</keyword>
<dbReference type="AlphaFoldDB" id="A0A820I5P8"/>
<gene>
    <name evidence="2" type="ORF">OXD698_LOCUS46249</name>
</gene>
<organism evidence="2 3">
    <name type="scientific">Adineta steineri</name>
    <dbReference type="NCBI Taxonomy" id="433720"/>
    <lineage>
        <taxon>Eukaryota</taxon>
        <taxon>Metazoa</taxon>
        <taxon>Spiralia</taxon>
        <taxon>Gnathifera</taxon>
        <taxon>Rotifera</taxon>
        <taxon>Eurotatoria</taxon>
        <taxon>Bdelloidea</taxon>
        <taxon>Adinetida</taxon>
        <taxon>Adinetidae</taxon>
        <taxon>Adineta</taxon>
    </lineage>
</organism>
<name>A0A820I5P8_9BILA</name>
<dbReference type="Proteomes" id="UP000663844">
    <property type="component" value="Unassembled WGS sequence"/>
</dbReference>
<keyword evidence="1" id="KW-1133">Transmembrane helix</keyword>
<dbReference type="EMBL" id="CAJOAZ010016358">
    <property type="protein sequence ID" value="CAF4303886.1"/>
    <property type="molecule type" value="Genomic_DNA"/>
</dbReference>
<evidence type="ECO:0000313" key="2">
    <source>
        <dbReference type="EMBL" id="CAF4303886.1"/>
    </source>
</evidence>
<evidence type="ECO:0000256" key="1">
    <source>
        <dbReference type="SAM" id="Phobius"/>
    </source>
</evidence>
<evidence type="ECO:0000313" key="3">
    <source>
        <dbReference type="Proteomes" id="UP000663844"/>
    </source>
</evidence>
<feature type="transmembrane region" description="Helical" evidence="1">
    <location>
        <begin position="55"/>
        <end position="74"/>
    </location>
</feature>
<protein>
    <submittedName>
        <fullName evidence="2">Uncharacterized protein</fullName>
    </submittedName>
</protein>
<feature type="non-terminal residue" evidence="2">
    <location>
        <position position="1"/>
    </location>
</feature>
<comment type="caution">
    <text evidence="2">The sequence shown here is derived from an EMBL/GenBank/DDBJ whole genome shotgun (WGS) entry which is preliminary data.</text>
</comment>
<proteinExistence type="predicted"/>
<sequence>NTLVLTMRMRNFISWFHDYVHNYNLFIPDEDHYEDENDQSVDPTICVKQQKHSTWLYVFLFIISLYVLFFIALLSPTSRIVTISNLTPSLFDQLHREHGETLSCPCSTITIPYNTFVTNNVSFHPVCSSVFVSRDWIEGFYLPVANAYLLDDFRTTAFSQVS</sequence>
<reference evidence="2" key="1">
    <citation type="submission" date="2021-02" db="EMBL/GenBank/DDBJ databases">
        <authorList>
            <person name="Nowell W R."/>
        </authorList>
    </citation>
    <scope>NUCLEOTIDE SEQUENCE</scope>
</reference>